<reference evidence="1 2" key="1">
    <citation type="submission" date="2015-12" db="EMBL/GenBank/DDBJ databases">
        <title>Draft genome sequence of Moniliophthora roreri, the causal agent of frosty pod rot of cacao.</title>
        <authorList>
            <person name="Aime M.C."/>
            <person name="Diaz-Valderrama J.R."/>
            <person name="Kijpornyongpan T."/>
            <person name="Phillips-Mora W."/>
        </authorList>
    </citation>
    <scope>NUCLEOTIDE SEQUENCE [LARGE SCALE GENOMIC DNA]</scope>
    <source>
        <strain evidence="1 2">MCA 2952</strain>
    </source>
</reference>
<organism evidence="1 2">
    <name type="scientific">Moniliophthora roreri</name>
    <name type="common">Frosty pod rot fungus</name>
    <name type="synonym">Monilia roreri</name>
    <dbReference type="NCBI Taxonomy" id="221103"/>
    <lineage>
        <taxon>Eukaryota</taxon>
        <taxon>Fungi</taxon>
        <taxon>Dikarya</taxon>
        <taxon>Basidiomycota</taxon>
        <taxon>Agaricomycotina</taxon>
        <taxon>Agaricomycetes</taxon>
        <taxon>Agaricomycetidae</taxon>
        <taxon>Agaricales</taxon>
        <taxon>Marasmiineae</taxon>
        <taxon>Marasmiaceae</taxon>
        <taxon>Moniliophthora</taxon>
    </lineage>
</organism>
<accession>A0A0W0G136</accession>
<name>A0A0W0G136_MONRR</name>
<dbReference type="EMBL" id="LATX01001361">
    <property type="protein sequence ID" value="KTB42283.1"/>
    <property type="molecule type" value="Genomic_DNA"/>
</dbReference>
<dbReference type="AlphaFoldDB" id="A0A0W0G136"/>
<sequence>MSEQDSIMYLLRREFVDARTLGPHHVVCRACRQRISLDRNKRYKIKAWDDHEKTCKNVRTPLYLGDLRRLLKDSDLYQLYYEDLLRRGLHNPDYNEVAQLLRQQGIQPMTVSSAEIAEIWRSCVYPCVSNCPCSKAPSIEFVQRYLGVSLNL</sequence>
<proteinExistence type="predicted"/>
<dbReference type="Proteomes" id="UP000054988">
    <property type="component" value="Unassembled WGS sequence"/>
</dbReference>
<gene>
    <name evidence="1" type="ORF">WG66_5145</name>
</gene>
<protein>
    <submittedName>
        <fullName evidence="1">Uncharacterized protein</fullName>
    </submittedName>
</protein>
<comment type="caution">
    <text evidence="1">The sequence shown here is derived from an EMBL/GenBank/DDBJ whole genome shotgun (WGS) entry which is preliminary data.</text>
</comment>
<evidence type="ECO:0000313" key="2">
    <source>
        <dbReference type="Proteomes" id="UP000054988"/>
    </source>
</evidence>
<evidence type="ECO:0000313" key="1">
    <source>
        <dbReference type="EMBL" id="KTB42283.1"/>
    </source>
</evidence>